<protein>
    <submittedName>
        <fullName evidence="1">Uncharacterized protein</fullName>
    </submittedName>
</protein>
<dbReference type="AlphaFoldDB" id="A0A391NTJ1"/>
<dbReference type="Proteomes" id="UP000265618">
    <property type="component" value="Unassembled WGS sequence"/>
</dbReference>
<organism evidence="1 2">
    <name type="scientific">Kipferlia bialata</name>
    <dbReference type="NCBI Taxonomy" id="797122"/>
    <lineage>
        <taxon>Eukaryota</taxon>
        <taxon>Metamonada</taxon>
        <taxon>Carpediemonas-like organisms</taxon>
        <taxon>Kipferlia</taxon>
    </lineage>
</organism>
<evidence type="ECO:0000313" key="1">
    <source>
        <dbReference type="EMBL" id="GCA64525.1"/>
    </source>
</evidence>
<evidence type="ECO:0000313" key="2">
    <source>
        <dbReference type="Proteomes" id="UP000265618"/>
    </source>
</evidence>
<name>A0A391NTJ1_9EUKA</name>
<sequence length="168" mass="18300">MTDAASAALQCVSRTTATTAMRAVHKAFREKGDTIRVRLSLPATDPIPAGGAVVWRVAEVVKDYFSVVPVDAGEALLAKLEGIKGEIRKCGTLAEVTSVTTKYEVAISQCVLMCLAYYEHYHCGRAKSIDKWARCHSLASPVMYGAWLKALREKDPRKNKGNGCMGEH</sequence>
<proteinExistence type="predicted"/>
<comment type="caution">
    <text evidence="1">The sequence shown here is derived from an EMBL/GenBank/DDBJ whole genome shotgun (WGS) entry which is preliminary data.</text>
</comment>
<accession>A0A391NTJ1</accession>
<reference evidence="1 2" key="1">
    <citation type="journal article" date="2018" name="PLoS ONE">
        <title>The draft genome of Kipferlia bialata reveals reductive genome evolution in fornicate parasites.</title>
        <authorList>
            <person name="Tanifuji G."/>
            <person name="Takabayashi S."/>
            <person name="Kume K."/>
            <person name="Takagi M."/>
            <person name="Nakayama T."/>
            <person name="Kamikawa R."/>
            <person name="Inagaki Y."/>
            <person name="Hashimoto T."/>
        </authorList>
    </citation>
    <scope>NUCLEOTIDE SEQUENCE [LARGE SCALE GENOMIC DNA]</scope>
    <source>
        <strain evidence="1">NY0173</strain>
    </source>
</reference>
<dbReference type="EMBL" id="BDIP01007535">
    <property type="protein sequence ID" value="GCA64525.1"/>
    <property type="molecule type" value="Genomic_DNA"/>
</dbReference>
<keyword evidence="2" id="KW-1185">Reference proteome</keyword>
<gene>
    <name evidence="1" type="ORF">KIPB_014541</name>
</gene>